<dbReference type="PANTHER" id="PTHR45947">
    <property type="entry name" value="SULFOQUINOVOSYL TRANSFERASE SQD2"/>
    <property type="match status" value="1"/>
</dbReference>
<reference evidence="2" key="1">
    <citation type="submission" date="2021-02" db="EMBL/GenBank/DDBJ databases">
        <title>Infant gut strain persistence is associated with maternal origin, phylogeny, and functional potential including surface adhesion and iron acquisition.</title>
        <authorList>
            <person name="Lou Y.C."/>
        </authorList>
    </citation>
    <scope>NUCLEOTIDE SEQUENCE</scope>
    <source>
        <strain evidence="2">L3_108_000G1_dasL3_108_000G1_metabat.metabat.11</strain>
    </source>
</reference>
<proteinExistence type="predicted"/>
<dbReference type="Gene3D" id="3.40.50.2000">
    <property type="entry name" value="Glycogen Phosphorylase B"/>
    <property type="match status" value="2"/>
</dbReference>
<evidence type="ECO:0000259" key="1">
    <source>
        <dbReference type="Pfam" id="PF00534"/>
    </source>
</evidence>
<dbReference type="PANTHER" id="PTHR45947:SF3">
    <property type="entry name" value="SULFOQUINOVOSYL TRANSFERASE SQD2"/>
    <property type="match status" value="1"/>
</dbReference>
<sequence length="403" mass="46379">MKNILIIDHFSQPPNEPGNNRFIYLADLLCENNFNVEIVTTNFSHKNKKTRDCNMPGLEKLSYKYTMLEEPGYPKNVCIKRFYSHYIFGKNLEKYLEAIKKPDLVYVAIPSLDVGNVARKYCKKNNIPLFVDIQDLWPEAFKLVFNIPLLSNLIFLPLTIIENKIFKEADEIIAVSNTYLKRGLENNRHSKGLTVYLGTDLKKFDEVFKSAKKIKNKDEFWVIYVGTLGHSYNIKIIIDAISELNHNGIKNIKFKVLGDGPLIEDFKKYSIDKNVDTEFVGRKQYDELIAYLANADIAVNPISKGAAQSIINKHSDYAASGLPVVSTQENNEYRKLLDMYQCGFNCNVENTHEVAESIKKLIFNKKLREKMSIGSRKMAEESFDRSYTYKKILNLIFNSLGDK</sequence>
<dbReference type="RefSeq" id="WP_303887687.1">
    <property type="nucleotide sequence ID" value="NZ_JAGZCC010000051.1"/>
</dbReference>
<dbReference type="GO" id="GO:0016758">
    <property type="term" value="F:hexosyltransferase activity"/>
    <property type="evidence" value="ECO:0007669"/>
    <property type="project" value="TreeGrafter"/>
</dbReference>
<dbReference type="AlphaFoldDB" id="A0A943ELM6"/>
<dbReference type="Proteomes" id="UP000751224">
    <property type="component" value="Unassembled WGS sequence"/>
</dbReference>
<protein>
    <submittedName>
        <fullName evidence="2">Glycosyltransferase family 4 protein</fullName>
    </submittedName>
</protein>
<evidence type="ECO:0000313" key="2">
    <source>
        <dbReference type="EMBL" id="MBS5588769.1"/>
    </source>
</evidence>
<dbReference type="InterPro" id="IPR001296">
    <property type="entry name" value="Glyco_trans_1"/>
</dbReference>
<name>A0A943ELM6_9FIRM</name>
<feature type="domain" description="Glycosyl transferase family 1" evidence="1">
    <location>
        <begin position="210"/>
        <end position="377"/>
    </location>
</feature>
<dbReference type="CDD" id="cd03794">
    <property type="entry name" value="GT4_WbuB-like"/>
    <property type="match status" value="1"/>
</dbReference>
<evidence type="ECO:0000313" key="3">
    <source>
        <dbReference type="Proteomes" id="UP000751224"/>
    </source>
</evidence>
<dbReference type="EMBL" id="JAGZCC010000051">
    <property type="protein sequence ID" value="MBS5588769.1"/>
    <property type="molecule type" value="Genomic_DNA"/>
</dbReference>
<dbReference type="InterPro" id="IPR050194">
    <property type="entry name" value="Glycosyltransferase_grp1"/>
</dbReference>
<comment type="caution">
    <text evidence="2">The sequence shown here is derived from an EMBL/GenBank/DDBJ whole genome shotgun (WGS) entry which is preliminary data.</text>
</comment>
<dbReference type="SUPFAM" id="SSF53756">
    <property type="entry name" value="UDP-Glycosyltransferase/glycogen phosphorylase"/>
    <property type="match status" value="1"/>
</dbReference>
<gene>
    <name evidence="2" type="ORF">KHX14_08190</name>
</gene>
<organism evidence="2 3">
    <name type="scientific">Thomasclavelia spiroformis</name>
    <dbReference type="NCBI Taxonomy" id="29348"/>
    <lineage>
        <taxon>Bacteria</taxon>
        <taxon>Bacillati</taxon>
        <taxon>Bacillota</taxon>
        <taxon>Erysipelotrichia</taxon>
        <taxon>Erysipelotrichales</taxon>
        <taxon>Coprobacillaceae</taxon>
        <taxon>Thomasclavelia</taxon>
    </lineage>
</organism>
<dbReference type="Pfam" id="PF00534">
    <property type="entry name" value="Glycos_transf_1"/>
    <property type="match status" value="1"/>
</dbReference>
<accession>A0A943ELM6</accession>